<accession>A0A7J7K190</accession>
<reference evidence="2" key="1">
    <citation type="submission" date="2020-06" db="EMBL/GenBank/DDBJ databases">
        <title>Draft genome of Bugula neritina, a colonial animal packing powerful symbionts and potential medicines.</title>
        <authorList>
            <person name="Rayko M."/>
        </authorList>
    </citation>
    <scope>NUCLEOTIDE SEQUENCE [LARGE SCALE GENOMIC DNA]</scope>
    <source>
        <strain evidence="2">Kwan_BN1</strain>
    </source>
</reference>
<feature type="coiled-coil region" evidence="1">
    <location>
        <begin position="2"/>
        <end position="29"/>
    </location>
</feature>
<protein>
    <submittedName>
        <fullName evidence="2">PRC1</fullName>
    </submittedName>
</protein>
<proteinExistence type="predicted"/>
<sequence length="380" mass="44606">MVTEEETRRNTLKENIEQYKSKLSQLCAELHVAPIQPTASRLYEIERELSQSLTSWRKVKESRLSDLKELKGIEQALCDIMHATPFYIQSGSVPTQEDLDKLRKHIDELAAEKIKRYETFLAQKEAIERILEDIGEEITTDNMAKLNSLTQEFKAKQAARIKEMDGLKEKIESLWNRLDVIMEERRQFLEQIWDHSPASVATLKEELEKCEALKFEHLQDFTVKVREELTQWWDKCHYSQKQRSSFTAFTSEDYSEELLAQHEAALEEVKQYYTENEHVLKKIEKRADLWNQMLAFDAKENDPNRYKNRGGNLLAEEREKKKVLHQLPKVEEQLKNEVEAWEEENGRKFFIGECISLSIAGCNGKSTSYLRSYRSSKGFV</sequence>
<keyword evidence="3" id="KW-1185">Reference proteome</keyword>
<dbReference type="Gene3D" id="1.20.58.1520">
    <property type="match status" value="1"/>
</dbReference>
<dbReference type="OrthoDB" id="642895at2759"/>
<dbReference type="GO" id="GO:0051256">
    <property type="term" value="P:mitotic spindle midzone assembly"/>
    <property type="evidence" value="ECO:0007669"/>
    <property type="project" value="TreeGrafter"/>
</dbReference>
<dbReference type="GO" id="GO:0008017">
    <property type="term" value="F:microtubule binding"/>
    <property type="evidence" value="ECO:0007669"/>
    <property type="project" value="InterPro"/>
</dbReference>
<evidence type="ECO:0000313" key="3">
    <source>
        <dbReference type="Proteomes" id="UP000593567"/>
    </source>
</evidence>
<comment type="caution">
    <text evidence="2">The sequence shown here is derived from an EMBL/GenBank/DDBJ whole genome shotgun (WGS) entry which is preliminary data.</text>
</comment>
<keyword evidence="1" id="KW-0175">Coiled coil</keyword>
<evidence type="ECO:0000256" key="1">
    <source>
        <dbReference type="SAM" id="Coils"/>
    </source>
</evidence>
<dbReference type="EMBL" id="VXIV02001573">
    <property type="protein sequence ID" value="KAF6031724.1"/>
    <property type="molecule type" value="Genomic_DNA"/>
</dbReference>
<dbReference type="PANTHER" id="PTHR19321">
    <property type="entry name" value="PROTEIN REGULATOR OF CYTOKINESIS 1 PRC1-RELATED"/>
    <property type="match status" value="1"/>
</dbReference>
<evidence type="ECO:0000313" key="2">
    <source>
        <dbReference type="EMBL" id="KAF6031724.1"/>
    </source>
</evidence>
<dbReference type="Proteomes" id="UP000593567">
    <property type="component" value="Unassembled WGS sequence"/>
</dbReference>
<dbReference type="InterPro" id="IPR007145">
    <property type="entry name" value="MAP65_Ase1_PRC1"/>
</dbReference>
<dbReference type="AlphaFoldDB" id="A0A7J7K190"/>
<organism evidence="2 3">
    <name type="scientific">Bugula neritina</name>
    <name type="common">Brown bryozoan</name>
    <name type="synonym">Sertularia neritina</name>
    <dbReference type="NCBI Taxonomy" id="10212"/>
    <lineage>
        <taxon>Eukaryota</taxon>
        <taxon>Metazoa</taxon>
        <taxon>Spiralia</taxon>
        <taxon>Lophotrochozoa</taxon>
        <taxon>Bryozoa</taxon>
        <taxon>Gymnolaemata</taxon>
        <taxon>Cheilostomatida</taxon>
        <taxon>Flustrina</taxon>
        <taxon>Buguloidea</taxon>
        <taxon>Bugulidae</taxon>
        <taxon>Bugula</taxon>
    </lineage>
</organism>
<gene>
    <name evidence="2" type="ORF">EB796_009970</name>
</gene>
<dbReference type="GO" id="GO:1990023">
    <property type="term" value="C:mitotic spindle midzone"/>
    <property type="evidence" value="ECO:0007669"/>
    <property type="project" value="TreeGrafter"/>
</dbReference>
<dbReference type="PANTHER" id="PTHR19321:SF41">
    <property type="entry name" value="FASCETTO-RELATED"/>
    <property type="match status" value="1"/>
</dbReference>
<dbReference type="Pfam" id="PF03999">
    <property type="entry name" value="MAP65_ASE1"/>
    <property type="match status" value="1"/>
</dbReference>
<name>A0A7J7K190_BUGNE</name>
<dbReference type="GO" id="GO:0005737">
    <property type="term" value="C:cytoplasm"/>
    <property type="evidence" value="ECO:0007669"/>
    <property type="project" value="TreeGrafter"/>
</dbReference>